<dbReference type="PhylomeDB" id="B4NAM1"/>
<dbReference type="AlphaFoldDB" id="B4NAM1"/>
<dbReference type="PANTHER" id="PTHR12319">
    <property type="entry name" value="CYSTATIN-RELATED"/>
    <property type="match status" value="1"/>
</dbReference>
<dbReference type="PROSITE" id="PS00287">
    <property type="entry name" value="CYSTATIN"/>
    <property type="match status" value="1"/>
</dbReference>
<dbReference type="Gene3D" id="3.10.450.10">
    <property type="match status" value="1"/>
</dbReference>
<evidence type="ECO:0000259" key="3">
    <source>
        <dbReference type="SMART" id="SM00043"/>
    </source>
</evidence>
<accession>B4NAM1</accession>
<evidence type="ECO:0000313" key="4">
    <source>
        <dbReference type="EMBL" id="EDW80835.1"/>
    </source>
</evidence>
<dbReference type="OMA" id="NDAPLCG"/>
<dbReference type="PANTHER" id="PTHR12319:SF2">
    <property type="entry name" value="CYSTATIN-LIKE PROTEIN-RELATED"/>
    <property type="match status" value="1"/>
</dbReference>
<protein>
    <recommendedName>
        <fullName evidence="3">Cystatin domain-containing protein</fullName>
    </recommendedName>
</protein>
<dbReference type="EMBL" id="CH964232">
    <property type="protein sequence ID" value="EDW80835.1"/>
    <property type="molecule type" value="Genomic_DNA"/>
</dbReference>
<keyword evidence="2" id="KW-0732">Signal</keyword>
<dbReference type="KEGG" id="dwi:6648006"/>
<feature type="chain" id="PRO_5002816693" description="Cystatin domain-containing protein" evidence="2">
    <location>
        <begin position="24"/>
        <end position="128"/>
    </location>
</feature>
<dbReference type="InterPro" id="IPR000010">
    <property type="entry name" value="Cystatin_dom"/>
</dbReference>
<dbReference type="InterPro" id="IPR046350">
    <property type="entry name" value="Cystatin_sf"/>
</dbReference>
<feature type="signal peptide" evidence="2">
    <location>
        <begin position="1"/>
        <end position="23"/>
    </location>
</feature>
<dbReference type="OrthoDB" id="6357437at2759"/>
<evidence type="ECO:0000313" key="5">
    <source>
        <dbReference type="Proteomes" id="UP000007798"/>
    </source>
</evidence>
<name>B4NAM1_DROWI</name>
<organism evidence="4 5">
    <name type="scientific">Drosophila willistoni</name>
    <name type="common">Fruit fly</name>
    <dbReference type="NCBI Taxonomy" id="7260"/>
    <lineage>
        <taxon>Eukaryota</taxon>
        <taxon>Metazoa</taxon>
        <taxon>Ecdysozoa</taxon>
        <taxon>Arthropoda</taxon>
        <taxon>Hexapoda</taxon>
        <taxon>Insecta</taxon>
        <taxon>Pterygota</taxon>
        <taxon>Neoptera</taxon>
        <taxon>Endopterygota</taxon>
        <taxon>Diptera</taxon>
        <taxon>Brachycera</taxon>
        <taxon>Muscomorpha</taxon>
        <taxon>Ephydroidea</taxon>
        <taxon>Drosophilidae</taxon>
        <taxon>Drosophila</taxon>
        <taxon>Sophophora</taxon>
    </lineage>
</organism>
<dbReference type="InParanoid" id="B4NAM1"/>
<dbReference type="GO" id="GO:0004869">
    <property type="term" value="F:cysteine-type endopeptidase inhibitor activity"/>
    <property type="evidence" value="ECO:0007669"/>
    <property type="project" value="InterPro"/>
</dbReference>
<keyword evidence="5" id="KW-1185">Reference proteome</keyword>
<proteinExistence type="inferred from homology"/>
<comment type="similarity">
    <text evidence="1">Belongs to the cystatin family.</text>
</comment>
<gene>
    <name evidence="4" type="primary">Dwil\GK11742</name>
    <name evidence="4" type="ORF">Dwil_GK11742</name>
</gene>
<dbReference type="SMART" id="SM00043">
    <property type="entry name" value="CY"/>
    <property type="match status" value="1"/>
</dbReference>
<dbReference type="CDD" id="cd00042">
    <property type="entry name" value="CY"/>
    <property type="match status" value="1"/>
</dbReference>
<dbReference type="Pfam" id="PF00031">
    <property type="entry name" value="Cystatin"/>
    <property type="match status" value="1"/>
</dbReference>
<dbReference type="HOGENOM" id="CLU_162219_0_0_1"/>
<dbReference type="SUPFAM" id="SSF54403">
    <property type="entry name" value="Cystatin/monellin"/>
    <property type="match status" value="1"/>
</dbReference>
<dbReference type="InterPro" id="IPR053128">
    <property type="entry name" value="Cystatin-like"/>
</dbReference>
<evidence type="ECO:0000256" key="2">
    <source>
        <dbReference type="SAM" id="SignalP"/>
    </source>
</evidence>
<dbReference type="Proteomes" id="UP000007798">
    <property type="component" value="Unassembled WGS sequence"/>
</dbReference>
<feature type="domain" description="Cystatin" evidence="3">
    <location>
        <begin position="26"/>
        <end position="118"/>
    </location>
</feature>
<sequence>MYSSKVFYLFCVILLSLGAFCRSAGLTPRGAAKELSGDSRKEALDLLDASLTKLVTGNGPNYKITKVTSVKGQTVAGTLNTFQVELTHGDEAGKDCTVKIWTQPWLTENGTNIKIQCTGDDTEQSQTW</sequence>
<reference evidence="4 5" key="1">
    <citation type="journal article" date="2007" name="Nature">
        <title>Evolution of genes and genomes on the Drosophila phylogeny.</title>
        <authorList>
            <consortium name="Drosophila 12 Genomes Consortium"/>
            <person name="Clark A.G."/>
            <person name="Eisen M.B."/>
            <person name="Smith D.R."/>
            <person name="Bergman C.M."/>
            <person name="Oliver B."/>
            <person name="Markow T.A."/>
            <person name="Kaufman T.C."/>
            <person name="Kellis M."/>
            <person name="Gelbart W."/>
            <person name="Iyer V.N."/>
            <person name="Pollard D.A."/>
            <person name="Sackton T.B."/>
            <person name="Larracuente A.M."/>
            <person name="Singh N.D."/>
            <person name="Abad J.P."/>
            <person name="Abt D.N."/>
            <person name="Adryan B."/>
            <person name="Aguade M."/>
            <person name="Akashi H."/>
            <person name="Anderson W.W."/>
            <person name="Aquadro C.F."/>
            <person name="Ardell D.H."/>
            <person name="Arguello R."/>
            <person name="Artieri C.G."/>
            <person name="Barbash D.A."/>
            <person name="Barker D."/>
            <person name="Barsanti P."/>
            <person name="Batterham P."/>
            <person name="Batzoglou S."/>
            <person name="Begun D."/>
            <person name="Bhutkar A."/>
            <person name="Blanco E."/>
            <person name="Bosak S.A."/>
            <person name="Bradley R.K."/>
            <person name="Brand A.D."/>
            <person name="Brent M.R."/>
            <person name="Brooks A.N."/>
            <person name="Brown R.H."/>
            <person name="Butlin R.K."/>
            <person name="Caggese C."/>
            <person name="Calvi B.R."/>
            <person name="Bernardo de Carvalho A."/>
            <person name="Caspi A."/>
            <person name="Castrezana S."/>
            <person name="Celniker S.E."/>
            <person name="Chang J.L."/>
            <person name="Chapple C."/>
            <person name="Chatterji S."/>
            <person name="Chinwalla A."/>
            <person name="Civetta A."/>
            <person name="Clifton S.W."/>
            <person name="Comeron J.M."/>
            <person name="Costello J.C."/>
            <person name="Coyne J.A."/>
            <person name="Daub J."/>
            <person name="David R.G."/>
            <person name="Delcher A.L."/>
            <person name="Delehaunty K."/>
            <person name="Do C.B."/>
            <person name="Ebling H."/>
            <person name="Edwards K."/>
            <person name="Eickbush T."/>
            <person name="Evans J.D."/>
            <person name="Filipski A."/>
            <person name="Findeiss S."/>
            <person name="Freyhult E."/>
            <person name="Fulton L."/>
            <person name="Fulton R."/>
            <person name="Garcia A.C."/>
            <person name="Gardiner A."/>
            <person name="Garfield D.A."/>
            <person name="Garvin B.E."/>
            <person name="Gibson G."/>
            <person name="Gilbert D."/>
            <person name="Gnerre S."/>
            <person name="Godfrey J."/>
            <person name="Good R."/>
            <person name="Gotea V."/>
            <person name="Gravely B."/>
            <person name="Greenberg A.J."/>
            <person name="Griffiths-Jones S."/>
            <person name="Gross S."/>
            <person name="Guigo R."/>
            <person name="Gustafson E.A."/>
            <person name="Haerty W."/>
            <person name="Hahn M.W."/>
            <person name="Halligan D.L."/>
            <person name="Halpern A.L."/>
            <person name="Halter G.M."/>
            <person name="Han M.V."/>
            <person name="Heger A."/>
            <person name="Hillier L."/>
            <person name="Hinrichs A.S."/>
            <person name="Holmes I."/>
            <person name="Hoskins R.A."/>
            <person name="Hubisz M.J."/>
            <person name="Hultmark D."/>
            <person name="Huntley M.A."/>
            <person name="Jaffe D.B."/>
            <person name="Jagadeeshan S."/>
            <person name="Jeck W.R."/>
            <person name="Johnson J."/>
            <person name="Jones C.D."/>
            <person name="Jordan W.C."/>
            <person name="Karpen G.H."/>
            <person name="Kataoka E."/>
            <person name="Keightley P.D."/>
            <person name="Kheradpour P."/>
            <person name="Kirkness E.F."/>
            <person name="Koerich L.B."/>
            <person name="Kristiansen K."/>
            <person name="Kudrna D."/>
            <person name="Kulathinal R.J."/>
            <person name="Kumar S."/>
            <person name="Kwok R."/>
            <person name="Lander E."/>
            <person name="Langley C.H."/>
            <person name="Lapoint R."/>
            <person name="Lazzaro B.P."/>
            <person name="Lee S.J."/>
            <person name="Levesque L."/>
            <person name="Li R."/>
            <person name="Lin C.F."/>
            <person name="Lin M.F."/>
            <person name="Lindblad-Toh K."/>
            <person name="Llopart A."/>
            <person name="Long M."/>
            <person name="Low L."/>
            <person name="Lozovsky E."/>
            <person name="Lu J."/>
            <person name="Luo M."/>
            <person name="Machado C.A."/>
            <person name="Makalowski W."/>
            <person name="Marzo M."/>
            <person name="Matsuda M."/>
            <person name="Matzkin L."/>
            <person name="McAllister B."/>
            <person name="McBride C.S."/>
            <person name="McKernan B."/>
            <person name="McKernan K."/>
            <person name="Mendez-Lago M."/>
            <person name="Minx P."/>
            <person name="Mollenhauer M.U."/>
            <person name="Montooth K."/>
            <person name="Mount S.M."/>
            <person name="Mu X."/>
            <person name="Myers E."/>
            <person name="Negre B."/>
            <person name="Newfeld S."/>
            <person name="Nielsen R."/>
            <person name="Noor M.A."/>
            <person name="O'Grady P."/>
            <person name="Pachter L."/>
            <person name="Papaceit M."/>
            <person name="Parisi M.J."/>
            <person name="Parisi M."/>
            <person name="Parts L."/>
            <person name="Pedersen J.S."/>
            <person name="Pesole G."/>
            <person name="Phillippy A.M."/>
            <person name="Ponting C.P."/>
            <person name="Pop M."/>
            <person name="Porcelli D."/>
            <person name="Powell J.R."/>
            <person name="Prohaska S."/>
            <person name="Pruitt K."/>
            <person name="Puig M."/>
            <person name="Quesneville H."/>
            <person name="Ram K.R."/>
            <person name="Rand D."/>
            <person name="Rasmussen M.D."/>
            <person name="Reed L.K."/>
            <person name="Reenan R."/>
            <person name="Reily A."/>
            <person name="Remington K.A."/>
            <person name="Rieger T.T."/>
            <person name="Ritchie M.G."/>
            <person name="Robin C."/>
            <person name="Rogers Y.H."/>
            <person name="Rohde C."/>
            <person name="Rozas J."/>
            <person name="Rubenfield M.J."/>
            <person name="Ruiz A."/>
            <person name="Russo S."/>
            <person name="Salzberg S.L."/>
            <person name="Sanchez-Gracia A."/>
            <person name="Saranga D.J."/>
            <person name="Sato H."/>
            <person name="Schaeffer S.W."/>
            <person name="Schatz M.C."/>
            <person name="Schlenke T."/>
            <person name="Schwartz R."/>
            <person name="Segarra C."/>
            <person name="Singh R.S."/>
            <person name="Sirot L."/>
            <person name="Sirota M."/>
            <person name="Sisneros N.B."/>
            <person name="Smith C.D."/>
            <person name="Smith T.F."/>
            <person name="Spieth J."/>
            <person name="Stage D.E."/>
            <person name="Stark A."/>
            <person name="Stephan W."/>
            <person name="Strausberg R.L."/>
            <person name="Strempel S."/>
            <person name="Sturgill D."/>
            <person name="Sutton G."/>
            <person name="Sutton G.G."/>
            <person name="Tao W."/>
            <person name="Teichmann S."/>
            <person name="Tobari Y.N."/>
            <person name="Tomimura Y."/>
            <person name="Tsolas J.M."/>
            <person name="Valente V.L."/>
            <person name="Venter E."/>
            <person name="Venter J.C."/>
            <person name="Vicario S."/>
            <person name="Vieira F.G."/>
            <person name="Vilella A.J."/>
            <person name="Villasante A."/>
            <person name="Walenz B."/>
            <person name="Wang J."/>
            <person name="Wasserman M."/>
            <person name="Watts T."/>
            <person name="Wilson D."/>
            <person name="Wilson R.K."/>
            <person name="Wing R.A."/>
            <person name="Wolfner M.F."/>
            <person name="Wong A."/>
            <person name="Wong G.K."/>
            <person name="Wu C.I."/>
            <person name="Wu G."/>
            <person name="Yamamoto D."/>
            <person name="Yang H.P."/>
            <person name="Yang S.P."/>
            <person name="Yorke J.A."/>
            <person name="Yoshida K."/>
            <person name="Zdobnov E."/>
            <person name="Zhang P."/>
            <person name="Zhang Y."/>
            <person name="Zimin A.V."/>
            <person name="Baldwin J."/>
            <person name="Abdouelleil A."/>
            <person name="Abdulkadir J."/>
            <person name="Abebe A."/>
            <person name="Abera B."/>
            <person name="Abreu J."/>
            <person name="Acer S.C."/>
            <person name="Aftuck L."/>
            <person name="Alexander A."/>
            <person name="An P."/>
            <person name="Anderson E."/>
            <person name="Anderson S."/>
            <person name="Arachi H."/>
            <person name="Azer M."/>
            <person name="Bachantsang P."/>
            <person name="Barry A."/>
            <person name="Bayul T."/>
            <person name="Berlin A."/>
            <person name="Bessette D."/>
            <person name="Bloom T."/>
            <person name="Blye J."/>
            <person name="Boguslavskiy L."/>
            <person name="Bonnet C."/>
            <person name="Boukhgalter B."/>
            <person name="Bourzgui I."/>
            <person name="Brown A."/>
            <person name="Cahill P."/>
            <person name="Channer S."/>
            <person name="Cheshatsang Y."/>
            <person name="Chuda L."/>
            <person name="Citroen M."/>
            <person name="Collymore A."/>
            <person name="Cooke P."/>
            <person name="Costello M."/>
            <person name="D'Aco K."/>
            <person name="Daza R."/>
            <person name="De Haan G."/>
            <person name="DeGray S."/>
            <person name="DeMaso C."/>
            <person name="Dhargay N."/>
            <person name="Dooley K."/>
            <person name="Dooley E."/>
            <person name="Doricent M."/>
            <person name="Dorje P."/>
            <person name="Dorjee K."/>
            <person name="Dupes A."/>
            <person name="Elong R."/>
            <person name="Falk J."/>
            <person name="Farina A."/>
            <person name="Faro S."/>
            <person name="Ferguson D."/>
            <person name="Fisher S."/>
            <person name="Foley C.D."/>
            <person name="Franke A."/>
            <person name="Friedrich D."/>
            <person name="Gadbois L."/>
            <person name="Gearin G."/>
            <person name="Gearin C.R."/>
            <person name="Giannoukos G."/>
            <person name="Goode T."/>
            <person name="Graham J."/>
            <person name="Grandbois E."/>
            <person name="Grewal S."/>
            <person name="Gyaltsen K."/>
            <person name="Hafez N."/>
            <person name="Hagos B."/>
            <person name="Hall J."/>
            <person name="Henson C."/>
            <person name="Hollinger A."/>
            <person name="Honan T."/>
            <person name="Huard M.D."/>
            <person name="Hughes L."/>
            <person name="Hurhula B."/>
            <person name="Husby M.E."/>
            <person name="Kamat A."/>
            <person name="Kanga B."/>
            <person name="Kashin S."/>
            <person name="Khazanovich D."/>
            <person name="Kisner P."/>
            <person name="Lance K."/>
            <person name="Lara M."/>
            <person name="Lee W."/>
            <person name="Lennon N."/>
            <person name="Letendre F."/>
            <person name="LeVine R."/>
            <person name="Lipovsky A."/>
            <person name="Liu X."/>
            <person name="Liu J."/>
            <person name="Liu S."/>
            <person name="Lokyitsang T."/>
            <person name="Lokyitsang Y."/>
            <person name="Lubonja R."/>
            <person name="Lui A."/>
            <person name="MacDonald P."/>
            <person name="Magnisalis V."/>
            <person name="Maru K."/>
            <person name="Matthews C."/>
            <person name="McCusker W."/>
            <person name="McDonough S."/>
            <person name="Mehta T."/>
            <person name="Meldrim J."/>
            <person name="Meneus L."/>
            <person name="Mihai O."/>
            <person name="Mihalev A."/>
            <person name="Mihova T."/>
            <person name="Mittelman R."/>
            <person name="Mlenga V."/>
            <person name="Montmayeur A."/>
            <person name="Mulrain L."/>
            <person name="Navidi A."/>
            <person name="Naylor J."/>
            <person name="Negash T."/>
            <person name="Nguyen T."/>
            <person name="Nguyen N."/>
            <person name="Nicol R."/>
            <person name="Norbu C."/>
            <person name="Norbu N."/>
            <person name="Novod N."/>
            <person name="O'Neill B."/>
            <person name="Osman S."/>
            <person name="Markiewicz E."/>
            <person name="Oyono O.L."/>
            <person name="Patti C."/>
            <person name="Phunkhang P."/>
            <person name="Pierre F."/>
            <person name="Priest M."/>
            <person name="Raghuraman S."/>
            <person name="Rege F."/>
            <person name="Reyes R."/>
            <person name="Rise C."/>
            <person name="Rogov P."/>
            <person name="Ross K."/>
            <person name="Ryan E."/>
            <person name="Settipalli S."/>
            <person name="Shea T."/>
            <person name="Sherpa N."/>
            <person name="Shi L."/>
            <person name="Shih D."/>
            <person name="Sparrow T."/>
            <person name="Spaulding J."/>
            <person name="Stalker J."/>
            <person name="Stange-Thomann N."/>
            <person name="Stavropoulos S."/>
            <person name="Stone C."/>
            <person name="Strader C."/>
            <person name="Tesfaye S."/>
            <person name="Thomson T."/>
            <person name="Thoulutsang Y."/>
            <person name="Thoulutsang D."/>
            <person name="Topham K."/>
            <person name="Topping I."/>
            <person name="Tsamla T."/>
            <person name="Vassiliev H."/>
            <person name="Vo A."/>
            <person name="Wangchuk T."/>
            <person name="Wangdi T."/>
            <person name="Weiand M."/>
            <person name="Wilkinson J."/>
            <person name="Wilson A."/>
            <person name="Yadav S."/>
            <person name="Young G."/>
            <person name="Yu Q."/>
            <person name="Zembek L."/>
            <person name="Zhong D."/>
            <person name="Zimmer A."/>
            <person name="Zwirko Z."/>
            <person name="Jaffe D.B."/>
            <person name="Alvarez P."/>
            <person name="Brockman W."/>
            <person name="Butler J."/>
            <person name="Chin C."/>
            <person name="Gnerre S."/>
            <person name="Grabherr M."/>
            <person name="Kleber M."/>
            <person name="Mauceli E."/>
            <person name="MacCallum I."/>
        </authorList>
    </citation>
    <scope>NUCLEOTIDE SEQUENCE [LARGE SCALE GENOMIC DNA]</scope>
    <source>
        <strain evidence="5">Tucson 14030-0811.24</strain>
    </source>
</reference>
<evidence type="ECO:0000256" key="1">
    <source>
        <dbReference type="ARBA" id="ARBA00009403"/>
    </source>
</evidence>
<dbReference type="eggNOG" id="ENOG502SC50">
    <property type="taxonomic scope" value="Eukaryota"/>
</dbReference>
<dbReference type="InterPro" id="IPR018073">
    <property type="entry name" value="Prot_inh_cystat_CS"/>
</dbReference>